<accession>A0A5B9MEH2</accession>
<reference evidence="1 2" key="1">
    <citation type="submission" date="2019-02" db="EMBL/GenBank/DDBJ databases">
        <title>Planctomycetal bacteria perform biofilm scaping via a novel small molecule.</title>
        <authorList>
            <person name="Jeske O."/>
            <person name="Boedeker C."/>
            <person name="Wiegand S."/>
            <person name="Breitling P."/>
            <person name="Kallscheuer N."/>
            <person name="Jogler M."/>
            <person name="Rohde M."/>
            <person name="Petersen J."/>
            <person name="Medema M.H."/>
            <person name="Surup F."/>
            <person name="Jogler C."/>
        </authorList>
    </citation>
    <scope>NUCLEOTIDE SEQUENCE [LARGE SCALE GENOMIC DNA]</scope>
    <source>
        <strain evidence="1 2">Mal15</strain>
    </source>
</reference>
<protein>
    <submittedName>
        <fullName evidence="1">Uncharacterized protein</fullName>
    </submittedName>
</protein>
<organism evidence="1 2">
    <name type="scientific">Stieleria maiorica</name>
    <dbReference type="NCBI Taxonomy" id="2795974"/>
    <lineage>
        <taxon>Bacteria</taxon>
        <taxon>Pseudomonadati</taxon>
        <taxon>Planctomycetota</taxon>
        <taxon>Planctomycetia</taxon>
        <taxon>Pirellulales</taxon>
        <taxon>Pirellulaceae</taxon>
        <taxon>Stieleria</taxon>
    </lineage>
</organism>
<evidence type="ECO:0000313" key="2">
    <source>
        <dbReference type="Proteomes" id="UP000321353"/>
    </source>
</evidence>
<keyword evidence="2" id="KW-1185">Reference proteome</keyword>
<dbReference type="KEGG" id="smam:Mal15_26810"/>
<proteinExistence type="predicted"/>
<dbReference type="Proteomes" id="UP000321353">
    <property type="component" value="Chromosome"/>
</dbReference>
<gene>
    <name evidence="1" type="ORF">Mal15_26810</name>
</gene>
<dbReference type="EMBL" id="CP036264">
    <property type="protein sequence ID" value="QEF98626.1"/>
    <property type="molecule type" value="Genomic_DNA"/>
</dbReference>
<sequence length="39" mass="4560">MRMGIVVNFTHAVLESLGGKVDYMRFYRRNFSNVELATH</sequence>
<dbReference type="AlphaFoldDB" id="A0A5B9MEH2"/>
<evidence type="ECO:0000313" key="1">
    <source>
        <dbReference type="EMBL" id="QEF98626.1"/>
    </source>
</evidence>
<name>A0A5B9MEH2_9BACT</name>